<protein>
    <submittedName>
        <fullName evidence="1">Uncharacterized protein</fullName>
    </submittedName>
</protein>
<organism evidence="1 2">
    <name type="scientific">Glossina austeni</name>
    <name type="common">Savannah tsetse fly</name>
    <dbReference type="NCBI Taxonomy" id="7395"/>
    <lineage>
        <taxon>Eukaryota</taxon>
        <taxon>Metazoa</taxon>
        <taxon>Ecdysozoa</taxon>
        <taxon>Arthropoda</taxon>
        <taxon>Hexapoda</taxon>
        <taxon>Insecta</taxon>
        <taxon>Pterygota</taxon>
        <taxon>Neoptera</taxon>
        <taxon>Endopterygota</taxon>
        <taxon>Diptera</taxon>
        <taxon>Brachycera</taxon>
        <taxon>Muscomorpha</taxon>
        <taxon>Hippoboscoidea</taxon>
        <taxon>Glossinidae</taxon>
        <taxon>Glossina</taxon>
    </lineage>
</organism>
<evidence type="ECO:0000313" key="2">
    <source>
        <dbReference type="Proteomes" id="UP000078200"/>
    </source>
</evidence>
<proteinExistence type="predicted"/>
<dbReference type="Proteomes" id="UP000078200">
    <property type="component" value="Unassembled WGS sequence"/>
</dbReference>
<dbReference type="AlphaFoldDB" id="A0A1A9URV3"/>
<evidence type="ECO:0000313" key="1">
    <source>
        <dbReference type="EnsemblMetazoa" id="GAUT013314-PA"/>
    </source>
</evidence>
<sequence>MIGNMLKTFKKLMRFLADEFEILAPPFFVYSIPSPKRMLFATLLTVFLSSSSSRESVLSLIKSAAPFNFSDTKIAALTTECVNISNLFDNFQCSFCLISPPYHRWGAFSQLSCSAETAQARLQETWTFSRSSRTASHHYSQ</sequence>
<accession>A0A1A9URV3</accession>
<name>A0A1A9URV3_GLOAU</name>
<dbReference type="VEuPathDB" id="VectorBase:GAUT013314"/>
<reference evidence="1" key="1">
    <citation type="submission" date="2020-05" db="UniProtKB">
        <authorList>
            <consortium name="EnsemblMetazoa"/>
        </authorList>
    </citation>
    <scope>IDENTIFICATION</scope>
    <source>
        <strain evidence="1">TTRI</strain>
    </source>
</reference>
<keyword evidence="2" id="KW-1185">Reference proteome</keyword>
<dbReference type="EnsemblMetazoa" id="GAUT013314-RA">
    <property type="protein sequence ID" value="GAUT013314-PA"/>
    <property type="gene ID" value="GAUT013314"/>
</dbReference>